<feature type="signal peptide" evidence="1">
    <location>
        <begin position="1"/>
        <end position="23"/>
    </location>
</feature>
<comment type="caution">
    <text evidence="2">The sequence shown here is derived from an EMBL/GenBank/DDBJ whole genome shotgun (WGS) entry which is preliminary data.</text>
</comment>
<proteinExistence type="predicted"/>
<dbReference type="Proteomes" id="UP000539372">
    <property type="component" value="Unassembled WGS sequence"/>
</dbReference>
<name>A0A7Y0E1K0_9PROT</name>
<feature type="chain" id="PRO_5031223760" evidence="1">
    <location>
        <begin position="24"/>
        <end position="97"/>
    </location>
</feature>
<accession>A0A7Y0E1K0</accession>
<dbReference type="RefSeq" id="WP_169625941.1">
    <property type="nucleotide sequence ID" value="NZ_JABBNT010000004.1"/>
</dbReference>
<evidence type="ECO:0000313" key="2">
    <source>
        <dbReference type="EMBL" id="NMM45553.1"/>
    </source>
</evidence>
<evidence type="ECO:0000313" key="3">
    <source>
        <dbReference type="Proteomes" id="UP000539372"/>
    </source>
</evidence>
<gene>
    <name evidence="2" type="ORF">HH303_13745</name>
</gene>
<dbReference type="EMBL" id="JABBNT010000004">
    <property type="protein sequence ID" value="NMM45553.1"/>
    <property type="molecule type" value="Genomic_DNA"/>
</dbReference>
<dbReference type="AlphaFoldDB" id="A0A7Y0E1K0"/>
<evidence type="ECO:0000256" key="1">
    <source>
        <dbReference type="SAM" id="SignalP"/>
    </source>
</evidence>
<keyword evidence="3" id="KW-1185">Reference proteome</keyword>
<organism evidence="2 3">
    <name type="scientific">Pacificispira spongiicola</name>
    <dbReference type="NCBI Taxonomy" id="2729598"/>
    <lineage>
        <taxon>Bacteria</taxon>
        <taxon>Pseudomonadati</taxon>
        <taxon>Pseudomonadota</taxon>
        <taxon>Alphaproteobacteria</taxon>
        <taxon>Rhodospirillales</taxon>
        <taxon>Rhodospirillaceae</taxon>
        <taxon>Pacificispira</taxon>
    </lineage>
</organism>
<protein>
    <submittedName>
        <fullName evidence="2">Uncharacterized protein</fullName>
    </submittedName>
</protein>
<keyword evidence="1" id="KW-0732">Signal</keyword>
<reference evidence="2 3" key="1">
    <citation type="submission" date="2020-04" db="EMBL/GenBank/DDBJ databases">
        <title>Rhodospirillaceae bacterium KN72 isolated from deep sea.</title>
        <authorList>
            <person name="Zhang D.-C."/>
        </authorList>
    </citation>
    <scope>NUCLEOTIDE SEQUENCE [LARGE SCALE GENOMIC DNA]</scope>
    <source>
        <strain evidence="2 3">KN72</strain>
    </source>
</reference>
<sequence length="97" mass="10468">MGKLVLAAGLICGVGFGATAVLAQENTADKDVPGRYSVIDSKIGDEDASVLLDTAYGRTWVLVKDEDQGLIWKRVFFDSESENVPDGSGRRPPRLKN</sequence>